<evidence type="ECO:0000313" key="5">
    <source>
        <dbReference type="Proteomes" id="UP000757435"/>
    </source>
</evidence>
<feature type="region of interest" description="Disordered" evidence="1">
    <location>
        <begin position="93"/>
        <end position="119"/>
    </location>
</feature>
<name>A0A951ULZ3_9CYAN</name>
<evidence type="ECO:0000313" key="4">
    <source>
        <dbReference type="EMBL" id="MBW4659076.1"/>
    </source>
</evidence>
<dbReference type="Pfam" id="PF00188">
    <property type="entry name" value="CAP"/>
    <property type="match status" value="1"/>
</dbReference>
<dbReference type="EMBL" id="JAHHHD010000009">
    <property type="protein sequence ID" value="MBW4659076.1"/>
    <property type="molecule type" value="Genomic_DNA"/>
</dbReference>
<sequence>MKIGYWLAASTSALLLSCSVQTVSSEGVAEEPIVSPAVEQPAAEQPAANPPAANPPAADPDLVAQNSGNSTTALESSILQQVNQYRKKKGLSQLSSNATITQQSRQHSQSMATSRNLSHDGFENRVSTIGKSISYRSAAENVAYNMGYSTPARQAVEGWLKSPGHLKNIEGDYNLTGIGVVKNAQGEYYFTQIFIKR</sequence>
<dbReference type="InterPro" id="IPR014044">
    <property type="entry name" value="CAP_dom"/>
</dbReference>
<feature type="signal peptide" evidence="2">
    <location>
        <begin position="1"/>
        <end position="22"/>
    </location>
</feature>
<dbReference type="PANTHER" id="PTHR31157:SF1">
    <property type="entry name" value="SCP DOMAIN-CONTAINING PROTEIN"/>
    <property type="match status" value="1"/>
</dbReference>
<dbReference type="PANTHER" id="PTHR31157">
    <property type="entry name" value="SCP DOMAIN-CONTAINING PROTEIN"/>
    <property type="match status" value="1"/>
</dbReference>
<comment type="caution">
    <text evidence="4">The sequence shown here is derived from an EMBL/GenBank/DDBJ whole genome shotgun (WGS) entry which is preliminary data.</text>
</comment>
<dbReference type="InterPro" id="IPR035940">
    <property type="entry name" value="CAP_sf"/>
</dbReference>
<dbReference type="PROSITE" id="PS51257">
    <property type="entry name" value="PROKAR_LIPOPROTEIN"/>
    <property type="match status" value="1"/>
</dbReference>
<feature type="chain" id="PRO_5037070646" evidence="2">
    <location>
        <begin position="23"/>
        <end position="197"/>
    </location>
</feature>
<feature type="compositionally biased region" description="Low complexity" evidence="1">
    <location>
        <begin position="36"/>
        <end position="47"/>
    </location>
</feature>
<feature type="compositionally biased region" description="Polar residues" evidence="1">
    <location>
        <begin position="93"/>
        <end position="116"/>
    </location>
</feature>
<dbReference type="CDD" id="cd05379">
    <property type="entry name" value="CAP_bacterial"/>
    <property type="match status" value="1"/>
</dbReference>
<gene>
    <name evidence="4" type="ORF">KME15_10400</name>
</gene>
<evidence type="ECO:0000256" key="2">
    <source>
        <dbReference type="SAM" id="SignalP"/>
    </source>
</evidence>
<dbReference type="Proteomes" id="UP000757435">
    <property type="component" value="Unassembled WGS sequence"/>
</dbReference>
<feature type="region of interest" description="Disordered" evidence="1">
    <location>
        <begin position="36"/>
        <end position="70"/>
    </location>
</feature>
<organism evidence="4 5">
    <name type="scientific">Drouetiella hepatica Uher 2000/2452</name>
    <dbReference type="NCBI Taxonomy" id="904376"/>
    <lineage>
        <taxon>Bacteria</taxon>
        <taxon>Bacillati</taxon>
        <taxon>Cyanobacteriota</taxon>
        <taxon>Cyanophyceae</taxon>
        <taxon>Oculatellales</taxon>
        <taxon>Oculatellaceae</taxon>
        <taxon>Drouetiella</taxon>
    </lineage>
</organism>
<evidence type="ECO:0000256" key="1">
    <source>
        <dbReference type="SAM" id="MobiDB-lite"/>
    </source>
</evidence>
<reference evidence="4" key="2">
    <citation type="journal article" date="2022" name="Microbiol. Resour. Announc.">
        <title>Metagenome Sequencing to Explore Phylogenomics of Terrestrial Cyanobacteria.</title>
        <authorList>
            <person name="Ward R.D."/>
            <person name="Stajich J.E."/>
            <person name="Johansen J.R."/>
            <person name="Huntemann M."/>
            <person name="Clum A."/>
            <person name="Foster B."/>
            <person name="Foster B."/>
            <person name="Roux S."/>
            <person name="Palaniappan K."/>
            <person name="Varghese N."/>
            <person name="Mukherjee S."/>
            <person name="Reddy T.B.K."/>
            <person name="Daum C."/>
            <person name="Copeland A."/>
            <person name="Chen I.A."/>
            <person name="Ivanova N.N."/>
            <person name="Kyrpides N.C."/>
            <person name="Shapiro N."/>
            <person name="Eloe-Fadrosh E.A."/>
            <person name="Pietrasiak N."/>
        </authorList>
    </citation>
    <scope>NUCLEOTIDE SEQUENCE</scope>
    <source>
        <strain evidence="4">UHER 2000/2452</strain>
    </source>
</reference>
<dbReference type="SUPFAM" id="SSF55797">
    <property type="entry name" value="PR-1-like"/>
    <property type="match status" value="1"/>
</dbReference>
<proteinExistence type="predicted"/>
<reference evidence="4" key="1">
    <citation type="submission" date="2021-05" db="EMBL/GenBank/DDBJ databases">
        <authorList>
            <person name="Pietrasiak N."/>
            <person name="Ward R."/>
            <person name="Stajich J.E."/>
            <person name="Kurbessoian T."/>
        </authorList>
    </citation>
    <scope>NUCLEOTIDE SEQUENCE</scope>
    <source>
        <strain evidence="4">UHER 2000/2452</strain>
    </source>
</reference>
<evidence type="ECO:0000259" key="3">
    <source>
        <dbReference type="Pfam" id="PF00188"/>
    </source>
</evidence>
<feature type="compositionally biased region" description="Pro residues" evidence="1">
    <location>
        <begin position="48"/>
        <end position="58"/>
    </location>
</feature>
<keyword evidence="2" id="KW-0732">Signal</keyword>
<dbReference type="Gene3D" id="3.40.33.10">
    <property type="entry name" value="CAP"/>
    <property type="match status" value="1"/>
</dbReference>
<protein>
    <submittedName>
        <fullName evidence="4">CAP domain-containing protein</fullName>
    </submittedName>
</protein>
<dbReference type="AlphaFoldDB" id="A0A951ULZ3"/>
<accession>A0A951ULZ3</accession>
<feature type="domain" description="SCP" evidence="3">
    <location>
        <begin position="80"/>
        <end position="194"/>
    </location>
</feature>